<evidence type="ECO:0000313" key="3">
    <source>
        <dbReference type="Proteomes" id="UP001311232"/>
    </source>
</evidence>
<proteinExistence type="predicted"/>
<reference evidence="2 3" key="1">
    <citation type="submission" date="2021-06" db="EMBL/GenBank/DDBJ databases">
        <authorList>
            <person name="Palmer J.M."/>
        </authorList>
    </citation>
    <scope>NUCLEOTIDE SEQUENCE [LARGE SCALE GENOMIC DNA]</scope>
    <source>
        <strain evidence="2 3">MEX-2019</strain>
        <tissue evidence="2">Muscle</tissue>
    </source>
</reference>
<organism evidence="2 3">
    <name type="scientific">Crenichthys baileyi</name>
    <name type="common">White River springfish</name>
    <dbReference type="NCBI Taxonomy" id="28760"/>
    <lineage>
        <taxon>Eukaryota</taxon>
        <taxon>Metazoa</taxon>
        <taxon>Chordata</taxon>
        <taxon>Craniata</taxon>
        <taxon>Vertebrata</taxon>
        <taxon>Euteleostomi</taxon>
        <taxon>Actinopterygii</taxon>
        <taxon>Neopterygii</taxon>
        <taxon>Teleostei</taxon>
        <taxon>Neoteleostei</taxon>
        <taxon>Acanthomorphata</taxon>
        <taxon>Ovalentaria</taxon>
        <taxon>Atherinomorphae</taxon>
        <taxon>Cyprinodontiformes</taxon>
        <taxon>Goodeidae</taxon>
        <taxon>Crenichthys</taxon>
    </lineage>
</organism>
<evidence type="ECO:0000259" key="1">
    <source>
        <dbReference type="Pfam" id="PF15024"/>
    </source>
</evidence>
<dbReference type="InterPro" id="IPR026116">
    <property type="entry name" value="GT18_cat"/>
</dbReference>
<dbReference type="Pfam" id="PF15024">
    <property type="entry name" value="Glyco_transf_18"/>
    <property type="match status" value="1"/>
</dbReference>
<feature type="domain" description="Glycosyltransferase family 18 catalytic" evidence="1">
    <location>
        <begin position="1"/>
        <end position="37"/>
    </location>
</feature>
<protein>
    <recommendedName>
        <fullName evidence="1">Glycosyltransferase family 18 catalytic domain-containing protein</fullName>
    </recommendedName>
</protein>
<comment type="caution">
    <text evidence="2">The sequence shown here is derived from an EMBL/GenBank/DDBJ whole genome shotgun (WGS) entry which is preliminary data.</text>
</comment>
<keyword evidence="3" id="KW-1185">Reference proteome</keyword>
<accession>A0AAV9R925</accession>
<gene>
    <name evidence="2" type="ORF">CRENBAI_023889</name>
</gene>
<dbReference type="AlphaFoldDB" id="A0AAV9R925"/>
<evidence type="ECO:0000313" key="2">
    <source>
        <dbReference type="EMBL" id="KAK5606299.1"/>
    </source>
</evidence>
<name>A0AAV9R925_9TELE</name>
<dbReference type="EMBL" id="JAHHUM010002089">
    <property type="protein sequence ID" value="KAK5606299.1"/>
    <property type="molecule type" value="Genomic_DNA"/>
</dbReference>
<dbReference type="Proteomes" id="UP001311232">
    <property type="component" value="Unassembled WGS sequence"/>
</dbReference>
<sequence length="71" mass="7740">MVQWADILTALHVLGHNLKISMSLKELQGLLMFSLSLSGSPAPLSCCTPVPHVSVFPDYLPCCFMSTFVCI</sequence>
<dbReference type="GO" id="GO:0030144">
    <property type="term" value="F:alpha-1,6-mannosylglycoprotein 6-beta-N-acetylglucosaminyltransferase activity"/>
    <property type="evidence" value="ECO:0007669"/>
    <property type="project" value="InterPro"/>
</dbReference>